<dbReference type="InterPro" id="IPR043504">
    <property type="entry name" value="Peptidase_S1_PA_chymotrypsin"/>
</dbReference>
<evidence type="ECO:0000313" key="4">
    <source>
        <dbReference type="EMBL" id="CAH4029047.1"/>
    </source>
</evidence>
<comment type="similarity">
    <text evidence="1">Belongs to the peptidase S1B family.</text>
</comment>
<organism evidence="4 5">
    <name type="scientific">Pieris brassicae</name>
    <name type="common">White butterfly</name>
    <name type="synonym">Large white butterfly</name>
    <dbReference type="NCBI Taxonomy" id="7116"/>
    <lineage>
        <taxon>Eukaryota</taxon>
        <taxon>Metazoa</taxon>
        <taxon>Ecdysozoa</taxon>
        <taxon>Arthropoda</taxon>
        <taxon>Hexapoda</taxon>
        <taxon>Insecta</taxon>
        <taxon>Pterygota</taxon>
        <taxon>Neoptera</taxon>
        <taxon>Endopterygota</taxon>
        <taxon>Lepidoptera</taxon>
        <taxon>Glossata</taxon>
        <taxon>Ditrysia</taxon>
        <taxon>Papilionoidea</taxon>
        <taxon>Pieridae</taxon>
        <taxon>Pierinae</taxon>
        <taxon>Pieris</taxon>
    </lineage>
</organism>
<dbReference type="EMBL" id="CALOZG010000006">
    <property type="protein sequence ID" value="CAH4029047.1"/>
    <property type="molecule type" value="Genomic_DNA"/>
</dbReference>
<name>A0A9P0TBE6_PIEBR</name>
<dbReference type="Proteomes" id="UP001152562">
    <property type="component" value="Unassembled WGS sequence"/>
</dbReference>
<evidence type="ECO:0000256" key="1">
    <source>
        <dbReference type="PIRNR" id="PIRNR037989"/>
    </source>
</evidence>
<dbReference type="PANTHER" id="PTHR21004">
    <property type="entry name" value="SERINE PROTEASE-RELATED"/>
    <property type="match status" value="1"/>
</dbReference>
<dbReference type="Gene3D" id="2.40.10.10">
    <property type="entry name" value="Trypsin-like serine proteases"/>
    <property type="match status" value="2"/>
</dbReference>
<sequence>MVKPPPERGSNIQVHSTPFGCEVFLNAVTRGSVCGVVGKRPSLLLTDAATALGSEGGPVYTEGPTKELVGAVVCSVSWWRGEWVGLTLAAPLRSILAAKLRVPPDSVPRAPISPHHSHILEQIDRVTILVRCGNAWGAGVYLGRGYVITCAHVVKHHASSKVSLYCQGVKETAIVRYKTADDKAYDLALLFTNPQCWTHLLPAEFSEEPATKGESVLAAGYPYFNENNLEDLKPTVTSGHVNNVSPSLIQTSCCVQSGFSGGPIFRISNSNKVEVLGIIASNAKTETGACYPYINMAVPTRTFLKIIQHFILDRGMEVYSDFCGSCLATGNAIRKGKLEIGQDRIAMVKTLADNVDALSRFKDKSEPVFLFIHRGKLTRAMFGANGIELCRMIEEELGLMQKEVTIGLKRHKQDIMELLPEEAAKIQADLRLEEQARENVERLRILTLAARKRRVNDRLASHIRRINFIMFWPHCHKAHYDLYEKWDMINIQVAAKETFIITEEGAKEALYMSDVEPNEACLHALMSGETLVVVFKMFDTDHRNFVKLLRHALYEEIPVPKEDVPPEKQLPPIPAYERYATISKTAREVRRERYEARMQKLRDEREERERLEAEQARLAKEAEEERLRLEKQRQEEERMARIQAGLPADPEPEDRGEEVEGEEIEKVENEGETEPEEQEKVEEEEEFHSDVSVDGEDYIPPGGLLVPGLYSPPNDLAKANALSYFYPKIVLELTPIESEHLPPHVLVMFSIDKRLEVKEVMDTFQDEVLNYGIFVGDDPYTAEHLAFTIKQYDKMTRPRKHKDRLAIMVSRKRSLPLLQLAGLNPCYISSDVTSGERECLTLFPVGYGDEYVEEESIKEEEEGEVVAVTEAADTVEPDVPDEAKEDEDEDEEED</sequence>
<protein>
    <recommendedName>
        <fullName evidence="1">Peroxisomal leader peptide-processing protease</fullName>
        <ecNumber evidence="1">3.4.21.-</ecNumber>
    </recommendedName>
</protein>
<keyword evidence="1" id="KW-0576">Peroxisome</keyword>
<accession>A0A9P0TBE6</accession>
<keyword evidence="1" id="KW-0378">Hydrolase</keyword>
<dbReference type="SUPFAM" id="SSF50494">
    <property type="entry name" value="Trypsin-like serine proteases"/>
    <property type="match status" value="1"/>
</dbReference>
<feature type="compositionally biased region" description="Basic and acidic residues" evidence="2">
    <location>
        <begin position="630"/>
        <end position="640"/>
    </location>
</feature>
<dbReference type="InterPro" id="IPR009003">
    <property type="entry name" value="Peptidase_S1_PA"/>
</dbReference>
<feature type="compositionally biased region" description="Acidic residues" evidence="2">
    <location>
        <begin position="873"/>
        <end position="894"/>
    </location>
</feature>
<reference evidence="4" key="1">
    <citation type="submission" date="2022-05" db="EMBL/GenBank/DDBJ databases">
        <authorList>
            <person name="Okamura Y."/>
        </authorList>
    </citation>
    <scope>NUCLEOTIDE SEQUENCE</scope>
</reference>
<keyword evidence="1" id="KW-0645">Protease</keyword>
<feature type="region of interest" description="Disordered" evidence="2">
    <location>
        <begin position="855"/>
        <end position="894"/>
    </location>
</feature>
<dbReference type="GO" id="GO:0004252">
    <property type="term" value="F:serine-type endopeptidase activity"/>
    <property type="evidence" value="ECO:0007669"/>
    <property type="project" value="InterPro"/>
</dbReference>
<feature type="compositionally biased region" description="Acidic residues" evidence="2">
    <location>
        <begin position="670"/>
        <end position="690"/>
    </location>
</feature>
<proteinExistence type="inferred from homology"/>
<dbReference type="Pfam" id="PF15928">
    <property type="entry name" value="DUF4746"/>
    <property type="match status" value="1"/>
</dbReference>
<feature type="domain" description="DUF4746" evidence="3">
    <location>
        <begin position="521"/>
        <end position="856"/>
    </location>
</feature>
<comment type="subcellular location">
    <subcellularLocation>
        <location evidence="1">Peroxisome</location>
    </subcellularLocation>
</comment>
<dbReference type="Pfam" id="PF13365">
    <property type="entry name" value="Trypsin_2"/>
    <property type="match status" value="1"/>
</dbReference>
<dbReference type="InterPro" id="IPR039245">
    <property type="entry name" value="TYSND1/DEG15"/>
</dbReference>
<dbReference type="PANTHER" id="PTHR21004:SF0">
    <property type="entry name" value="PEROXISOMAL LEADER PEPTIDE-PROCESSING PROTEASE"/>
    <property type="match status" value="1"/>
</dbReference>
<dbReference type="InterPro" id="IPR031827">
    <property type="entry name" value="DUF4746"/>
</dbReference>
<keyword evidence="5" id="KW-1185">Reference proteome</keyword>
<gene>
    <name evidence="4" type="ORF">PIBRA_LOCUS5833</name>
</gene>
<feature type="compositionally biased region" description="Acidic residues" evidence="2">
    <location>
        <begin position="855"/>
        <end position="864"/>
    </location>
</feature>
<feature type="region of interest" description="Disordered" evidence="2">
    <location>
        <begin position="630"/>
        <end position="690"/>
    </location>
</feature>
<dbReference type="GO" id="GO:0005777">
    <property type="term" value="C:peroxisome"/>
    <property type="evidence" value="ECO:0007669"/>
    <property type="project" value="UniProtKB-SubCell"/>
</dbReference>
<dbReference type="GO" id="GO:0016485">
    <property type="term" value="P:protein processing"/>
    <property type="evidence" value="ECO:0007669"/>
    <property type="project" value="InterPro"/>
</dbReference>
<evidence type="ECO:0000256" key="2">
    <source>
        <dbReference type="SAM" id="MobiDB-lite"/>
    </source>
</evidence>
<evidence type="ECO:0000313" key="5">
    <source>
        <dbReference type="Proteomes" id="UP001152562"/>
    </source>
</evidence>
<comment type="function">
    <text evidence="1">Peroxisomal protease that mediates both the removal of the leader peptide from proteins containing a PTS2 target sequence and processes several PTS1-containing proteins. Catalyzes the processing of PTS1-proteins involved in the peroxisomal beta-oxidation of fatty acids.</text>
</comment>
<evidence type="ECO:0000259" key="3">
    <source>
        <dbReference type="Pfam" id="PF15928"/>
    </source>
</evidence>
<dbReference type="GO" id="GO:0031998">
    <property type="term" value="P:regulation of fatty acid beta-oxidation"/>
    <property type="evidence" value="ECO:0007669"/>
    <property type="project" value="TreeGrafter"/>
</dbReference>
<dbReference type="AlphaFoldDB" id="A0A9P0TBE6"/>
<keyword evidence="1" id="KW-0720">Serine protease</keyword>
<comment type="caution">
    <text evidence="4">The sequence shown here is derived from an EMBL/GenBank/DDBJ whole genome shotgun (WGS) entry which is preliminary data.</text>
</comment>
<comment type="PTM">
    <text evidence="1">The full-lengh TYSND1 is the active the proteolytic processing of PTS1- and PTS2-proteins and in self-cleavage, and intermolecular self-cleavage of TYSND1 down-regulates its protease activity.</text>
</comment>
<feature type="compositionally biased region" description="Acidic residues" evidence="2">
    <location>
        <begin position="650"/>
        <end position="663"/>
    </location>
</feature>
<dbReference type="EC" id="3.4.21.-" evidence="1"/>